<evidence type="ECO:0000313" key="1">
    <source>
        <dbReference type="EMBL" id="CAI9159624.1"/>
    </source>
</evidence>
<accession>A0ABN8YDY7</accession>
<name>A0ABN8YDY7_RANTA</name>
<proteinExistence type="predicted"/>
<keyword evidence="2" id="KW-1185">Reference proteome</keyword>
<reference evidence="1" key="1">
    <citation type="submission" date="2023-04" db="EMBL/GenBank/DDBJ databases">
        <authorList>
            <consortium name="ELIXIR-Norway"/>
        </authorList>
    </citation>
    <scope>NUCLEOTIDE SEQUENCE [LARGE SCALE GENOMIC DNA]</scope>
</reference>
<dbReference type="EMBL" id="OX459955">
    <property type="protein sequence ID" value="CAI9159624.1"/>
    <property type="molecule type" value="Genomic_DNA"/>
</dbReference>
<dbReference type="Proteomes" id="UP001176941">
    <property type="component" value="Chromosome 19"/>
</dbReference>
<sequence>MLAPPPSRAPAPLRPAHVIDSCGPRRACAGRLGLFDCVIGTRRAPPAARLAAREKLRLGRELFWVPALGRDGPAPSVLLEASHCHA</sequence>
<evidence type="ECO:0000313" key="2">
    <source>
        <dbReference type="Proteomes" id="UP001176941"/>
    </source>
</evidence>
<protein>
    <submittedName>
        <fullName evidence="1">Uncharacterized protein</fullName>
    </submittedName>
</protein>
<gene>
    <name evidence="1" type="ORF">MRATA1EN1_LOCUS8586</name>
</gene>
<organism evidence="1 2">
    <name type="scientific">Rangifer tarandus platyrhynchus</name>
    <name type="common">Svalbard reindeer</name>
    <dbReference type="NCBI Taxonomy" id="3082113"/>
    <lineage>
        <taxon>Eukaryota</taxon>
        <taxon>Metazoa</taxon>
        <taxon>Chordata</taxon>
        <taxon>Craniata</taxon>
        <taxon>Vertebrata</taxon>
        <taxon>Euteleostomi</taxon>
        <taxon>Mammalia</taxon>
        <taxon>Eutheria</taxon>
        <taxon>Laurasiatheria</taxon>
        <taxon>Artiodactyla</taxon>
        <taxon>Ruminantia</taxon>
        <taxon>Pecora</taxon>
        <taxon>Cervidae</taxon>
        <taxon>Odocoileinae</taxon>
        <taxon>Rangifer</taxon>
    </lineage>
</organism>